<evidence type="ECO:0000259" key="1">
    <source>
        <dbReference type="Pfam" id="PF05685"/>
    </source>
</evidence>
<accession>B9L1U6</accession>
<feature type="domain" description="Putative restriction endonuclease" evidence="1">
    <location>
        <begin position="34"/>
        <end position="204"/>
    </location>
</feature>
<dbReference type="EMBL" id="CP001275">
    <property type="protein sequence ID" value="ACM04928.1"/>
    <property type="molecule type" value="Genomic_DNA"/>
</dbReference>
<dbReference type="InterPro" id="IPR012296">
    <property type="entry name" value="Nuclease_put_TT1808"/>
</dbReference>
<dbReference type="PANTHER" id="PTHR35400:SF1">
    <property type="entry name" value="SLR1083 PROTEIN"/>
    <property type="match status" value="1"/>
</dbReference>
<dbReference type="HOGENOM" id="CLU_076312_2_0_0"/>
<proteinExistence type="predicted"/>
<dbReference type="Gene3D" id="3.90.1570.10">
    <property type="entry name" value="tt1808, chain A"/>
    <property type="match status" value="1"/>
</dbReference>
<dbReference type="PANTHER" id="PTHR35400">
    <property type="entry name" value="SLR1083 PROTEIN"/>
    <property type="match status" value="1"/>
</dbReference>
<dbReference type="InterPro" id="IPR011335">
    <property type="entry name" value="Restrct_endonuc-II-like"/>
</dbReference>
<dbReference type="SUPFAM" id="SSF52980">
    <property type="entry name" value="Restriction endonuclease-like"/>
    <property type="match status" value="1"/>
</dbReference>
<protein>
    <recommendedName>
        <fullName evidence="1">Putative restriction endonuclease domain-containing protein</fullName>
    </recommendedName>
</protein>
<dbReference type="eggNOG" id="COG4636">
    <property type="taxonomic scope" value="Bacteria"/>
</dbReference>
<dbReference type="CDD" id="cd06260">
    <property type="entry name" value="DUF820-like"/>
    <property type="match status" value="1"/>
</dbReference>
<keyword evidence="3" id="KW-1185">Reference proteome</keyword>
<dbReference type="AlphaFoldDB" id="B9L1U6"/>
<sequence length="209" mass="23369">MLPAVLQSSSRTIVQRQGREMAREIVVRHRFTVDDYHRMAEAGILAEDDRVELIEGEIVEMSPIGRRHQACLDKMTALLAGRLAGRAIVRIQGPVRLSQFSEPQPDLLLLRPRADYYASVDAGPDDVLLLIEVADASLAYDREVKAPLYARAGLAEYWILDLQSDRLLVFRDPDSGAGRYRCVDCLARDERIAPLAFPDLEILVADLSA</sequence>
<dbReference type="Pfam" id="PF05685">
    <property type="entry name" value="Uma2"/>
    <property type="match status" value="1"/>
</dbReference>
<evidence type="ECO:0000313" key="3">
    <source>
        <dbReference type="Proteomes" id="UP000000447"/>
    </source>
</evidence>
<organism evidence="2 3">
    <name type="scientific">Thermomicrobium roseum (strain ATCC 27502 / DSM 5159 / P-2)</name>
    <dbReference type="NCBI Taxonomy" id="309801"/>
    <lineage>
        <taxon>Bacteria</taxon>
        <taxon>Pseudomonadati</taxon>
        <taxon>Thermomicrobiota</taxon>
        <taxon>Thermomicrobia</taxon>
        <taxon>Thermomicrobiales</taxon>
        <taxon>Thermomicrobiaceae</taxon>
        <taxon>Thermomicrobium</taxon>
    </lineage>
</organism>
<dbReference type="Proteomes" id="UP000000447">
    <property type="component" value="Chromosome"/>
</dbReference>
<reference evidence="2 3" key="1">
    <citation type="journal article" date="2009" name="PLoS ONE">
        <title>Complete genome sequence of the aerobic CO-oxidizing thermophile Thermomicrobium roseum.</title>
        <authorList>
            <person name="Wu D."/>
            <person name="Raymond J."/>
            <person name="Wu M."/>
            <person name="Chatterji S."/>
            <person name="Ren Q."/>
            <person name="Graham J.E."/>
            <person name="Bryant D.A."/>
            <person name="Robb F."/>
            <person name="Colman A."/>
            <person name="Tallon L.J."/>
            <person name="Badger J.H."/>
            <person name="Madupu R."/>
            <person name="Ward N.L."/>
            <person name="Eisen J.A."/>
        </authorList>
    </citation>
    <scope>NUCLEOTIDE SEQUENCE [LARGE SCALE GENOMIC DNA]</scope>
    <source>
        <strain evidence="3">ATCC 27502 / DSM 5159 / P-2</strain>
    </source>
</reference>
<dbReference type="KEGG" id="tro:trd_1846"/>
<dbReference type="InterPro" id="IPR008538">
    <property type="entry name" value="Uma2"/>
</dbReference>
<name>B9L1U6_THERP</name>
<evidence type="ECO:0000313" key="2">
    <source>
        <dbReference type="EMBL" id="ACM04928.1"/>
    </source>
</evidence>
<gene>
    <name evidence="2" type="ordered locus">trd_1846</name>
</gene>